<dbReference type="InterPro" id="IPR014922">
    <property type="entry name" value="YdhG-like"/>
</dbReference>
<proteinExistence type="predicted"/>
<evidence type="ECO:0000313" key="3">
    <source>
        <dbReference type="Proteomes" id="UP001429354"/>
    </source>
</evidence>
<dbReference type="EMBL" id="QOVG01000003">
    <property type="protein sequence ID" value="NDK38465.1"/>
    <property type="molecule type" value="Genomic_DNA"/>
</dbReference>
<dbReference type="RefSeq" id="WP_162349021.1">
    <property type="nucleotide sequence ID" value="NZ_QOVG01000003.1"/>
</dbReference>
<evidence type="ECO:0000259" key="1">
    <source>
        <dbReference type="Pfam" id="PF08818"/>
    </source>
</evidence>
<name>A0ABX0AA95_9GAMM</name>
<organism evidence="2 3">
    <name type="scientific">Pseudoxanthomonas gei</name>
    <dbReference type="NCBI Taxonomy" id="1383030"/>
    <lineage>
        <taxon>Bacteria</taxon>
        <taxon>Pseudomonadati</taxon>
        <taxon>Pseudomonadota</taxon>
        <taxon>Gammaproteobacteria</taxon>
        <taxon>Lysobacterales</taxon>
        <taxon>Lysobacteraceae</taxon>
        <taxon>Pseudoxanthomonas</taxon>
    </lineage>
</organism>
<reference evidence="2 3" key="1">
    <citation type="submission" date="2018-07" db="EMBL/GenBank/DDBJ databases">
        <title>Whole genome Sequencing of Pseudoxanthomonas gei KCTC 32298 (T).</title>
        <authorList>
            <person name="Kumar S."/>
            <person name="Bansal K."/>
            <person name="Kaur A."/>
            <person name="Patil P."/>
            <person name="Sharma S."/>
            <person name="Patil P.B."/>
        </authorList>
    </citation>
    <scope>NUCLEOTIDE SEQUENCE [LARGE SCALE GENOMIC DNA]</scope>
    <source>
        <strain evidence="2 3">KCTC 32298</strain>
    </source>
</reference>
<feature type="domain" description="YdhG-like" evidence="1">
    <location>
        <begin position="29"/>
        <end position="127"/>
    </location>
</feature>
<dbReference type="Pfam" id="PF08818">
    <property type="entry name" value="DUF1801"/>
    <property type="match status" value="1"/>
</dbReference>
<keyword evidence="3" id="KW-1185">Reference proteome</keyword>
<evidence type="ECO:0000313" key="2">
    <source>
        <dbReference type="EMBL" id="NDK38465.1"/>
    </source>
</evidence>
<dbReference type="Proteomes" id="UP001429354">
    <property type="component" value="Unassembled WGS sequence"/>
</dbReference>
<accession>A0ABX0AA95</accession>
<protein>
    <submittedName>
        <fullName evidence="2">DUF1801 domain-containing protein</fullName>
    </submittedName>
</protein>
<sequence length="138" mass="15142">MAENKTRATDASVTAYLSAIADEERKRDCATIAEMMARITQAPARMWGTSIVGFDSYHYRYESGREGDAPVTGFSSRKSDISVYLSTGAPDQEALLARLGRHKMGKACLSIRKLADVDMDVLEQLVAGSVAEVRRRHG</sequence>
<gene>
    <name evidence="2" type="ORF">DT603_06365</name>
</gene>
<comment type="caution">
    <text evidence="2">The sequence shown here is derived from an EMBL/GenBank/DDBJ whole genome shotgun (WGS) entry which is preliminary data.</text>
</comment>